<dbReference type="PANTHER" id="PTHR43823:SF3">
    <property type="entry name" value="MULTIDRUG EXPORT PROTEIN MEPA"/>
    <property type="match status" value="1"/>
</dbReference>
<dbReference type="CDD" id="cd13143">
    <property type="entry name" value="MATE_MepA_like"/>
    <property type="match status" value="1"/>
</dbReference>
<evidence type="ECO:0000256" key="2">
    <source>
        <dbReference type="ARBA" id="ARBA00008417"/>
    </source>
</evidence>
<evidence type="ECO:0000256" key="1">
    <source>
        <dbReference type="ARBA" id="ARBA00004651"/>
    </source>
</evidence>
<evidence type="ECO:0000256" key="5">
    <source>
        <dbReference type="ARBA" id="ARBA00022475"/>
    </source>
</evidence>
<reference evidence="12 14" key="3">
    <citation type="submission" date="2019-08" db="EMBL/GenBank/DDBJ databases">
        <authorList>
            <person name="Kuhnert P."/>
        </authorList>
    </citation>
    <scope>NUCLEOTIDE SEQUENCE [LARGE SCALE GENOMIC DNA]</scope>
    <source>
        <strain evidence="12 14">B36.5</strain>
    </source>
</reference>
<dbReference type="PANTHER" id="PTHR43823">
    <property type="entry name" value="SPORULATION PROTEIN YKVU"/>
    <property type="match status" value="1"/>
</dbReference>
<dbReference type="PIRSF" id="PIRSF006603">
    <property type="entry name" value="DinF"/>
    <property type="match status" value="1"/>
</dbReference>
<feature type="transmembrane region" description="Helical" evidence="10">
    <location>
        <begin position="363"/>
        <end position="382"/>
    </location>
</feature>
<feature type="transmembrane region" description="Helical" evidence="10">
    <location>
        <begin position="200"/>
        <end position="223"/>
    </location>
</feature>
<dbReference type="InterPro" id="IPR048279">
    <property type="entry name" value="MdtK-like"/>
</dbReference>
<evidence type="ECO:0000256" key="6">
    <source>
        <dbReference type="ARBA" id="ARBA00022692"/>
    </source>
</evidence>
<dbReference type="GeneID" id="57751767"/>
<keyword evidence="13" id="KW-1185">Reference proteome</keyword>
<dbReference type="EMBL" id="CDNC01000015">
    <property type="protein sequence ID" value="CEM61885.1"/>
    <property type="molecule type" value="Genomic_DNA"/>
</dbReference>
<dbReference type="Proteomes" id="UP000042527">
    <property type="component" value="Unassembled WGS sequence"/>
</dbReference>
<dbReference type="EMBL" id="CP042817">
    <property type="protein sequence ID" value="QEJ96613.1"/>
    <property type="molecule type" value="Genomic_DNA"/>
</dbReference>
<keyword evidence="5" id="KW-1003">Cell membrane</keyword>
<evidence type="ECO:0000256" key="7">
    <source>
        <dbReference type="ARBA" id="ARBA00022989"/>
    </source>
</evidence>
<evidence type="ECO:0000256" key="4">
    <source>
        <dbReference type="ARBA" id="ARBA00022448"/>
    </source>
</evidence>
<dbReference type="InterPro" id="IPR045070">
    <property type="entry name" value="MATE_MepA-like"/>
</dbReference>
<keyword evidence="9" id="KW-0046">Antibiotic resistance</keyword>
<keyword evidence="7 10" id="KW-1133">Transmembrane helix</keyword>
<name>A0A0B7GY27_TREPH</name>
<reference evidence="11" key="1">
    <citation type="submission" date="2015-01" db="EMBL/GenBank/DDBJ databases">
        <authorList>
            <person name="Xiang T."/>
            <person name="Song Y."/>
            <person name="Huang L."/>
            <person name="Wang B."/>
            <person name="Wu P."/>
        </authorList>
    </citation>
    <scope>NUCLEOTIDE SEQUENCE [LARGE SCALE GENOMIC DNA]</scope>
    <source>
        <strain evidence="11">V1</strain>
    </source>
</reference>
<reference evidence="13" key="2">
    <citation type="submission" date="2015-01" db="EMBL/GenBank/DDBJ databases">
        <authorList>
            <person name="Manzoor Shahid"/>
            <person name="Zubair Saima"/>
        </authorList>
    </citation>
    <scope>NUCLEOTIDE SEQUENCE [LARGE SCALE GENOMIC DNA]</scope>
    <source>
        <strain evidence="13">V1</strain>
    </source>
</reference>
<protein>
    <recommendedName>
        <fullName evidence="3">Multidrug export protein MepA</fullName>
    </recommendedName>
</protein>
<dbReference type="GO" id="GO:0046677">
    <property type="term" value="P:response to antibiotic"/>
    <property type="evidence" value="ECO:0007669"/>
    <property type="project" value="UniProtKB-KW"/>
</dbReference>
<evidence type="ECO:0000256" key="9">
    <source>
        <dbReference type="ARBA" id="ARBA00023251"/>
    </source>
</evidence>
<dbReference type="OrthoDB" id="9776324at2"/>
<evidence type="ECO:0000313" key="11">
    <source>
        <dbReference type="EMBL" id="CEM61885.1"/>
    </source>
</evidence>
<feature type="transmembrane region" description="Helical" evidence="10">
    <location>
        <begin position="99"/>
        <end position="122"/>
    </location>
</feature>
<keyword evidence="6 10" id="KW-0812">Transmembrane</keyword>
<gene>
    <name evidence="12" type="ORF">FUT82_00360</name>
    <name evidence="11" type="ORF">TPHV1_220009</name>
</gene>
<feature type="transmembrane region" description="Helical" evidence="10">
    <location>
        <begin position="244"/>
        <end position="266"/>
    </location>
</feature>
<dbReference type="Proteomes" id="UP000323594">
    <property type="component" value="Chromosome"/>
</dbReference>
<dbReference type="InterPro" id="IPR002528">
    <property type="entry name" value="MATE_fam"/>
</dbReference>
<evidence type="ECO:0000256" key="3">
    <source>
        <dbReference type="ARBA" id="ARBA00022106"/>
    </source>
</evidence>
<sequence length="455" mass="50283">MNNQTKVREQELILHGNVWGMMWSLSWPAIVAMVLFGMNVVVDGIFVGQYCGETALAGVTLVYPITQILQGFGSLIGVGAGSYLSILIGKKALKEQGTLIGNVNFLIIVFSIIITGLGLLSLNPLMKLLGASAEESVFALAYIRPLLYGSIFWIAGLAYNMIVRAEGKMATAAWMMGVGLLCNIICNYIFMAIFNLGVFGAALGTNIGMLLYTLAFLIYAARGKASFPTNAAKFYRESGAQKEILSLGFPSLLMTIMYVIQSLIIMKALNSYGTQGDVAFYGNVFRLFNLFLTPIYGLMRALQPAIGINYGAKNYDRVIKSYRVFSVAATLLMLPLWLVSFFFPEMMLGLMLPNKIFTPDEILSFRIFISVAPFLPIIFMAMTFWPAIEKPKPAGIFGIARQVLLYIPAMIILPKYFGISWIYKGSFLIDIFLCAVVALMINKEFKRLKSMKVQG</sequence>
<accession>A0A0B7GY27</accession>
<dbReference type="GO" id="GO:0015297">
    <property type="term" value="F:antiporter activity"/>
    <property type="evidence" value="ECO:0007669"/>
    <property type="project" value="InterPro"/>
</dbReference>
<evidence type="ECO:0000313" key="14">
    <source>
        <dbReference type="Proteomes" id="UP000323594"/>
    </source>
</evidence>
<feature type="transmembrane region" description="Helical" evidence="10">
    <location>
        <begin position="12"/>
        <end position="36"/>
    </location>
</feature>
<dbReference type="GO" id="GO:0042910">
    <property type="term" value="F:xenobiotic transmembrane transporter activity"/>
    <property type="evidence" value="ECO:0007669"/>
    <property type="project" value="InterPro"/>
</dbReference>
<dbReference type="Pfam" id="PF01554">
    <property type="entry name" value="MatE"/>
    <property type="match status" value="2"/>
</dbReference>
<dbReference type="AlphaFoldDB" id="A0A0B7GY27"/>
<feature type="transmembrane region" description="Helical" evidence="10">
    <location>
        <begin position="419"/>
        <end position="441"/>
    </location>
</feature>
<dbReference type="InterPro" id="IPR051327">
    <property type="entry name" value="MATE_MepA_subfamily"/>
</dbReference>
<evidence type="ECO:0000313" key="13">
    <source>
        <dbReference type="Proteomes" id="UP000042527"/>
    </source>
</evidence>
<keyword evidence="4" id="KW-0813">Transport</keyword>
<feature type="transmembrane region" description="Helical" evidence="10">
    <location>
        <begin position="278"/>
        <end position="302"/>
    </location>
</feature>
<keyword evidence="8 10" id="KW-0472">Membrane</keyword>
<feature type="transmembrane region" description="Helical" evidence="10">
    <location>
        <begin position="322"/>
        <end position="343"/>
    </location>
</feature>
<organism evidence="11 13">
    <name type="scientific">Treponema phagedenis</name>
    <dbReference type="NCBI Taxonomy" id="162"/>
    <lineage>
        <taxon>Bacteria</taxon>
        <taxon>Pseudomonadati</taxon>
        <taxon>Spirochaetota</taxon>
        <taxon>Spirochaetia</taxon>
        <taxon>Spirochaetales</taxon>
        <taxon>Treponemataceae</taxon>
        <taxon>Treponema</taxon>
    </lineage>
</organism>
<feature type="transmembrane region" description="Helical" evidence="10">
    <location>
        <begin position="174"/>
        <end position="194"/>
    </location>
</feature>
<evidence type="ECO:0000256" key="10">
    <source>
        <dbReference type="SAM" id="Phobius"/>
    </source>
</evidence>
<feature type="transmembrane region" description="Helical" evidence="10">
    <location>
        <begin position="394"/>
        <end position="413"/>
    </location>
</feature>
<proteinExistence type="inferred from homology"/>
<dbReference type="RefSeq" id="WP_002701324.1">
    <property type="nucleotide sequence ID" value="NZ_CDNC01000015.1"/>
</dbReference>
<comment type="similarity">
    <text evidence="2">Belongs to the multi antimicrobial extrusion (MATE) (TC 2.A.66.1) family. MepA subfamily.</text>
</comment>
<evidence type="ECO:0000313" key="12">
    <source>
        <dbReference type="EMBL" id="QEJ96613.1"/>
    </source>
</evidence>
<feature type="transmembrane region" description="Helical" evidence="10">
    <location>
        <begin position="68"/>
        <end position="87"/>
    </location>
</feature>
<comment type="subcellular location">
    <subcellularLocation>
        <location evidence="1">Cell membrane</location>
        <topology evidence="1">Multi-pass membrane protein</topology>
    </subcellularLocation>
</comment>
<feature type="transmembrane region" description="Helical" evidence="10">
    <location>
        <begin position="142"/>
        <end position="162"/>
    </location>
</feature>
<dbReference type="GO" id="GO:0005886">
    <property type="term" value="C:plasma membrane"/>
    <property type="evidence" value="ECO:0007669"/>
    <property type="project" value="UniProtKB-SubCell"/>
</dbReference>
<evidence type="ECO:0000256" key="8">
    <source>
        <dbReference type="ARBA" id="ARBA00023136"/>
    </source>
</evidence>